<evidence type="ECO:0000313" key="3">
    <source>
        <dbReference type="Proteomes" id="UP001373159"/>
    </source>
</evidence>
<dbReference type="Proteomes" id="UP001373159">
    <property type="component" value="Unassembled WGS sequence"/>
</dbReference>
<reference evidence="2 3" key="1">
    <citation type="submission" date="2024-02" db="EMBL/GenBank/DDBJ databases">
        <title>Bifidobacterium honeyensis sp. nov., isolated from the comb honey.</title>
        <authorList>
            <person name="Liu W."/>
            <person name="Li Y."/>
        </authorList>
    </citation>
    <scope>NUCLEOTIDE SEQUENCE [LARGE SCALE GENOMIC DNA]</scope>
    <source>
        <strain evidence="2 3">IMAU50988</strain>
    </source>
</reference>
<proteinExistence type="predicted"/>
<evidence type="ECO:0000313" key="2">
    <source>
        <dbReference type="EMBL" id="MEK0306732.1"/>
    </source>
</evidence>
<feature type="compositionally biased region" description="Basic and acidic residues" evidence="1">
    <location>
        <begin position="78"/>
        <end position="109"/>
    </location>
</feature>
<organism evidence="2 3">
    <name type="scientific">Bifidobacterium favimelis</name>
    <dbReference type="NCBI Taxonomy" id="3122979"/>
    <lineage>
        <taxon>Bacteria</taxon>
        <taxon>Bacillati</taxon>
        <taxon>Actinomycetota</taxon>
        <taxon>Actinomycetes</taxon>
        <taxon>Bifidobacteriales</taxon>
        <taxon>Bifidobacteriaceae</taxon>
        <taxon>Bifidobacterium</taxon>
    </lineage>
</organism>
<feature type="compositionally biased region" description="Gly residues" evidence="1">
    <location>
        <begin position="66"/>
        <end position="76"/>
    </location>
</feature>
<sequence length="109" mass="12071">MDGKEWYFNTATGQAEQGLVSPVNWRMGPYKTRAEALDAWKIVKKRNKKWDQDDKEWKAAWDGENGDGLQGEGGGRPASDRGGGRGDGDIDQDHGQDPGQDHEDGLGWL</sequence>
<name>A0ABU8ZNA9_9BIFI</name>
<accession>A0ABU8ZNA9</accession>
<evidence type="ECO:0008006" key="4">
    <source>
        <dbReference type="Google" id="ProtNLM"/>
    </source>
</evidence>
<dbReference type="RefSeq" id="WP_340469283.1">
    <property type="nucleotide sequence ID" value="NZ_JBANBB010000001.1"/>
</dbReference>
<keyword evidence="3" id="KW-1185">Reference proteome</keyword>
<evidence type="ECO:0000256" key="1">
    <source>
        <dbReference type="SAM" id="MobiDB-lite"/>
    </source>
</evidence>
<dbReference type="EMBL" id="JBANBB010000001">
    <property type="protein sequence ID" value="MEK0306732.1"/>
    <property type="molecule type" value="Genomic_DNA"/>
</dbReference>
<feature type="compositionally biased region" description="Basic and acidic residues" evidence="1">
    <location>
        <begin position="49"/>
        <end position="61"/>
    </location>
</feature>
<protein>
    <recommendedName>
        <fullName evidence="4">SPOR domain-containing protein</fullName>
    </recommendedName>
</protein>
<gene>
    <name evidence="2" type="ORF">V8P97_04555</name>
</gene>
<feature type="region of interest" description="Disordered" evidence="1">
    <location>
        <begin position="46"/>
        <end position="109"/>
    </location>
</feature>
<comment type="caution">
    <text evidence="2">The sequence shown here is derived from an EMBL/GenBank/DDBJ whole genome shotgun (WGS) entry which is preliminary data.</text>
</comment>